<comment type="caution">
    <text evidence="2">The sequence shown here is derived from an EMBL/GenBank/DDBJ whole genome shotgun (WGS) entry which is preliminary data.</text>
</comment>
<dbReference type="Gene3D" id="2.30.40.10">
    <property type="entry name" value="Urease, subunit C, domain 1"/>
    <property type="match status" value="1"/>
</dbReference>
<dbReference type="GO" id="GO:0016810">
    <property type="term" value="F:hydrolase activity, acting on carbon-nitrogen (but not peptide) bonds"/>
    <property type="evidence" value="ECO:0007669"/>
    <property type="project" value="InterPro"/>
</dbReference>
<evidence type="ECO:0000313" key="3">
    <source>
        <dbReference type="Proteomes" id="UP000295184"/>
    </source>
</evidence>
<accession>A0A4V6NGM4</accession>
<dbReference type="InterPro" id="IPR013108">
    <property type="entry name" value="Amidohydro_3"/>
</dbReference>
<dbReference type="STRING" id="1650663.GCA_001486665_00867"/>
<dbReference type="Pfam" id="PF07969">
    <property type="entry name" value="Amidohydro_3"/>
    <property type="match status" value="1"/>
</dbReference>
<dbReference type="CDD" id="cd01300">
    <property type="entry name" value="YtcJ_like"/>
    <property type="match status" value="1"/>
</dbReference>
<dbReference type="SUPFAM" id="SSF51338">
    <property type="entry name" value="Composite domain of metallo-dependent hydrolases"/>
    <property type="match status" value="1"/>
</dbReference>
<dbReference type="InterPro" id="IPR032466">
    <property type="entry name" value="Metal_Hydrolase"/>
</dbReference>
<feature type="domain" description="Amidohydrolase 3" evidence="1">
    <location>
        <begin position="46"/>
        <end position="537"/>
    </location>
</feature>
<evidence type="ECO:0000313" key="2">
    <source>
        <dbReference type="EMBL" id="TCL57052.1"/>
    </source>
</evidence>
<proteinExistence type="predicted"/>
<dbReference type="PANTHER" id="PTHR22642">
    <property type="entry name" value="IMIDAZOLONEPROPIONASE"/>
    <property type="match status" value="1"/>
</dbReference>
<dbReference type="AlphaFoldDB" id="A0A4V6NGM4"/>
<protein>
    <recommendedName>
        <fullName evidence="1">Amidohydrolase 3 domain-containing protein</fullName>
    </recommendedName>
</protein>
<dbReference type="OrthoDB" id="9767366at2"/>
<sequence length="539" mass="59532">MRTLYENGRVYTGQLPLTEAFVVEDGRFVFAGGAEQARLAAGPDAQVVDLEGAFVCAGFNDSHMHLLNYGYALQVADLSSHTGSLAEVLDTMRAFLKEKNFAPGQWVRGRGWNHDYFTDEQRFPTRQDLDQVSREHPVCIVRTCGHTCVVNTKALEMIGVTAATPQPEGGCFELGPDGEPNGVFRENGMELVYSRLPKPSVEDLKTMLLDAQKHLNAYGVTSCQTDDFDAFATVDWREVMEAYAQLEAEGKMTVRMYQQAQLTSVKALEEFFAEGYNTGWGDEWVKVGPLKILGDGSLGARSAYLSRDYADKPGYRGIAIYTQQQFDDLIGCANNHGMQVAVHTIGDGILDRVLESYEKALAEHPRADHRHGVVHCQITRPDQLKKIEELGLHVYAQPIFLDYDIHMVTDRVGEELASTSYAFRTLMDAGVWVSSGTDCPVELPRALACIQCAVTRSTLKGDAGPYRPEEAFTVQQAIDSYTIHAAHASFEENEKGRIAPGYLADFVVLGQDPFAVEPTAIQNIPVKAVYVGGRCVHRA</sequence>
<dbReference type="Gene3D" id="3.10.310.70">
    <property type="match status" value="1"/>
</dbReference>
<organism evidence="2 3">
    <name type="scientific">Allofournierella massiliensis</name>
    <dbReference type="NCBI Taxonomy" id="1650663"/>
    <lineage>
        <taxon>Bacteria</taxon>
        <taxon>Bacillati</taxon>
        <taxon>Bacillota</taxon>
        <taxon>Clostridia</taxon>
        <taxon>Eubacteriales</taxon>
        <taxon>Oscillospiraceae</taxon>
        <taxon>Allofournierella</taxon>
    </lineage>
</organism>
<dbReference type="PANTHER" id="PTHR22642:SF2">
    <property type="entry name" value="PROTEIN LONG AFTER FAR-RED 3"/>
    <property type="match status" value="1"/>
</dbReference>
<dbReference type="EMBL" id="SLUM01000011">
    <property type="protein sequence ID" value="TCL57052.1"/>
    <property type="molecule type" value="Genomic_DNA"/>
</dbReference>
<gene>
    <name evidence="2" type="ORF">EDD77_11147</name>
</gene>
<reference evidence="2 3" key="1">
    <citation type="submission" date="2019-03" db="EMBL/GenBank/DDBJ databases">
        <title>Genomic Encyclopedia of Type Strains, Phase IV (KMG-IV): sequencing the most valuable type-strain genomes for metagenomic binning, comparative biology and taxonomic classification.</title>
        <authorList>
            <person name="Goeker M."/>
        </authorList>
    </citation>
    <scope>NUCLEOTIDE SEQUENCE [LARGE SCALE GENOMIC DNA]</scope>
    <source>
        <strain evidence="2 3">DSM 100451</strain>
    </source>
</reference>
<dbReference type="InterPro" id="IPR033932">
    <property type="entry name" value="YtcJ-like"/>
</dbReference>
<dbReference type="InterPro" id="IPR011059">
    <property type="entry name" value="Metal-dep_hydrolase_composite"/>
</dbReference>
<dbReference type="SUPFAM" id="SSF51556">
    <property type="entry name" value="Metallo-dependent hydrolases"/>
    <property type="match status" value="1"/>
</dbReference>
<dbReference type="Gene3D" id="3.20.20.140">
    <property type="entry name" value="Metal-dependent hydrolases"/>
    <property type="match status" value="1"/>
</dbReference>
<evidence type="ECO:0000259" key="1">
    <source>
        <dbReference type="Pfam" id="PF07969"/>
    </source>
</evidence>
<dbReference type="RefSeq" id="WP_058963364.1">
    <property type="nucleotide sequence ID" value="NZ_CABKVM010000014.1"/>
</dbReference>
<dbReference type="Proteomes" id="UP000295184">
    <property type="component" value="Unassembled WGS sequence"/>
</dbReference>
<name>A0A4V6NGM4_9FIRM</name>